<evidence type="ECO:0000256" key="3">
    <source>
        <dbReference type="ARBA" id="ARBA00022741"/>
    </source>
</evidence>
<dbReference type="Pfam" id="PF02540">
    <property type="entry name" value="NAD_synthase"/>
    <property type="match status" value="1"/>
</dbReference>
<keyword evidence="3 6" id="KW-0547">Nucleotide-binding</keyword>
<feature type="region of interest" description="Disordered" evidence="8">
    <location>
        <begin position="226"/>
        <end position="256"/>
    </location>
</feature>
<keyword evidence="2 6" id="KW-0436">Ligase</keyword>
<dbReference type="InterPro" id="IPR022310">
    <property type="entry name" value="NAD/GMP_synthase"/>
</dbReference>
<evidence type="ECO:0000256" key="2">
    <source>
        <dbReference type="ARBA" id="ARBA00022598"/>
    </source>
</evidence>
<dbReference type="Proteomes" id="UP001501729">
    <property type="component" value="Unassembled WGS sequence"/>
</dbReference>
<evidence type="ECO:0000259" key="9">
    <source>
        <dbReference type="Pfam" id="PF02540"/>
    </source>
</evidence>
<evidence type="ECO:0000256" key="8">
    <source>
        <dbReference type="SAM" id="MobiDB-lite"/>
    </source>
</evidence>
<organism evidence="10 11">
    <name type="scientific">Haladaptatus pallidirubidus</name>
    <dbReference type="NCBI Taxonomy" id="1008152"/>
    <lineage>
        <taxon>Archaea</taxon>
        <taxon>Methanobacteriati</taxon>
        <taxon>Methanobacteriota</taxon>
        <taxon>Stenosarchaea group</taxon>
        <taxon>Halobacteria</taxon>
        <taxon>Halobacteriales</taxon>
        <taxon>Haladaptataceae</taxon>
        <taxon>Haladaptatus</taxon>
    </lineage>
</organism>
<dbReference type="EMBL" id="BAABKX010000026">
    <property type="protein sequence ID" value="GAA5063458.1"/>
    <property type="molecule type" value="Genomic_DNA"/>
</dbReference>
<dbReference type="PANTHER" id="PTHR23090:SF9">
    <property type="entry name" value="GLUTAMINE-DEPENDENT NAD(+) SYNTHETASE"/>
    <property type="match status" value="1"/>
</dbReference>
<feature type="compositionally biased region" description="Basic and acidic residues" evidence="8">
    <location>
        <begin position="247"/>
        <end position="256"/>
    </location>
</feature>
<dbReference type="GO" id="GO:0003952">
    <property type="term" value="F:NAD+ synthase (glutamine-hydrolyzing) activity"/>
    <property type="evidence" value="ECO:0007669"/>
    <property type="project" value="InterPro"/>
</dbReference>
<comment type="catalytic activity">
    <reaction evidence="7">
        <text>deamido-NAD(+) + NH4(+) + ATP = AMP + diphosphate + NAD(+) + H(+)</text>
        <dbReference type="Rhea" id="RHEA:21188"/>
        <dbReference type="ChEBI" id="CHEBI:15378"/>
        <dbReference type="ChEBI" id="CHEBI:28938"/>
        <dbReference type="ChEBI" id="CHEBI:30616"/>
        <dbReference type="ChEBI" id="CHEBI:33019"/>
        <dbReference type="ChEBI" id="CHEBI:57540"/>
        <dbReference type="ChEBI" id="CHEBI:58437"/>
        <dbReference type="ChEBI" id="CHEBI:456215"/>
        <dbReference type="EC" id="6.3.1.5"/>
    </reaction>
</comment>
<dbReference type="GO" id="GO:0008795">
    <property type="term" value="F:NAD+ synthase activity"/>
    <property type="evidence" value="ECO:0007669"/>
    <property type="project" value="UniProtKB-EC"/>
</dbReference>
<dbReference type="EC" id="6.3.1.5" evidence="7"/>
<evidence type="ECO:0000256" key="6">
    <source>
        <dbReference type="RuleBase" id="RU003811"/>
    </source>
</evidence>
<evidence type="ECO:0000313" key="11">
    <source>
        <dbReference type="Proteomes" id="UP001501729"/>
    </source>
</evidence>
<keyword evidence="4 6" id="KW-0067">ATP-binding</keyword>
<dbReference type="AlphaFoldDB" id="A0AAV3UR12"/>
<accession>A0AAV3UR12</accession>
<sequence length="256" mass="28104">MSGGIDSTLTTILAVEALGSDRVLGLGLPWTKTDGFHQTEAQTMADGLGIEFHEIPLQPILEVFEDIVTPTIPTIETNDRSDSIGNVVARLRMVCTYYAANAQSRLVCGTANRSELLLGYFTKYGDGGADLYPLGDLYKTEVRALASHIGLPRRIINKAPTAGLRPGQTDAEDLGATYRIIDPLLQRIVDRGERVRTAANALNVDMNTAERIASLFIETVHKRTVPPSPGISTPWGNRSSYPTQQPEEERYLYEEQ</sequence>
<dbReference type="GO" id="GO:0005524">
    <property type="term" value="F:ATP binding"/>
    <property type="evidence" value="ECO:0007669"/>
    <property type="project" value="UniProtKB-KW"/>
</dbReference>
<dbReference type="InterPro" id="IPR003694">
    <property type="entry name" value="NAD_synthase"/>
</dbReference>
<dbReference type="PANTHER" id="PTHR23090">
    <property type="entry name" value="NH 3 /GLUTAMINE-DEPENDENT NAD + SYNTHETASE"/>
    <property type="match status" value="1"/>
</dbReference>
<evidence type="ECO:0000256" key="1">
    <source>
        <dbReference type="ARBA" id="ARBA00004790"/>
    </source>
</evidence>
<reference evidence="10 11" key="1">
    <citation type="journal article" date="2019" name="Int. J. Syst. Evol. Microbiol.">
        <title>The Global Catalogue of Microorganisms (GCM) 10K type strain sequencing project: providing services to taxonomists for standard genome sequencing and annotation.</title>
        <authorList>
            <consortium name="The Broad Institute Genomics Platform"/>
            <consortium name="The Broad Institute Genome Sequencing Center for Infectious Disease"/>
            <person name="Wu L."/>
            <person name="Ma J."/>
        </authorList>
    </citation>
    <scope>NUCLEOTIDE SEQUENCE [LARGE SCALE GENOMIC DNA]</scope>
    <source>
        <strain evidence="10 11">JCM 17504</strain>
    </source>
</reference>
<comment type="caution">
    <text evidence="10">The sequence shown here is derived from an EMBL/GenBank/DDBJ whole genome shotgun (WGS) entry which is preliminary data.</text>
</comment>
<dbReference type="GO" id="GO:0005737">
    <property type="term" value="C:cytoplasm"/>
    <property type="evidence" value="ECO:0007669"/>
    <property type="project" value="InterPro"/>
</dbReference>
<proteinExistence type="inferred from homology"/>
<gene>
    <name evidence="10" type="ORF">GCM10025751_51970</name>
</gene>
<comment type="pathway">
    <text evidence="1">Cofactor biosynthesis; NAD(+) biosynthesis.</text>
</comment>
<feature type="domain" description="NAD/GMP synthase" evidence="9">
    <location>
        <begin position="1"/>
        <end position="226"/>
    </location>
</feature>
<feature type="compositionally biased region" description="Polar residues" evidence="8">
    <location>
        <begin position="230"/>
        <end position="245"/>
    </location>
</feature>
<evidence type="ECO:0000313" key="10">
    <source>
        <dbReference type="EMBL" id="GAA5063458.1"/>
    </source>
</evidence>
<evidence type="ECO:0000256" key="5">
    <source>
        <dbReference type="ARBA" id="ARBA00023027"/>
    </source>
</evidence>
<protein>
    <recommendedName>
        <fullName evidence="7">NH(3)-dependent NAD(+) synthetase</fullName>
        <ecNumber evidence="7">6.3.1.5</ecNumber>
    </recommendedName>
</protein>
<evidence type="ECO:0000256" key="7">
    <source>
        <dbReference type="RuleBase" id="RU003812"/>
    </source>
</evidence>
<evidence type="ECO:0000256" key="4">
    <source>
        <dbReference type="ARBA" id="ARBA00022840"/>
    </source>
</evidence>
<keyword evidence="5 6" id="KW-0520">NAD</keyword>
<keyword evidence="11" id="KW-1185">Reference proteome</keyword>
<dbReference type="GO" id="GO:0009435">
    <property type="term" value="P:NAD+ biosynthetic process"/>
    <property type="evidence" value="ECO:0007669"/>
    <property type="project" value="InterPro"/>
</dbReference>
<dbReference type="SUPFAM" id="SSF52402">
    <property type="entry name" value="Adenine nucleotide alpha hydrolases-like"/>
    <property type="match status" value="1"/>
</dbReference>
<dbReference type="GO" id="GO:0004359">
    <property type="term" value="F:glutaminase activity"/>
    <property type="evidence" value="ECO:0007669"/>
    <property type="project" value="InterPro"/>
</dbReference>
<dbReference type="NCBIfam" id="TIGR00552">
    <property type="entry name" value="nadE"/>
    <property type="match status" value="1"/>
</dbReference>
<dbReference type="Gene3D" id="3.40.50.620">
    <property type="entry name" value="HUPs"/>
    <property type="match status" value="1"/>
</dbReference>
<comment type="similarity">
    <text evidence="6">Belongs to the NAD synthetase family.</text>
</comment>
<name>A0AAV3UR12_9EURY</name>
<dbReference type="CDD" id="cd00553">
    <property type="entry name" value="NAD_synthase"/>
    <property type="match status" value="1"/>
</dbReference>
<dbReference type="InterPro" id="IPR014729">
    <property type="entry name" value="Rossmann-like_a/b/a_fold"/>
</dbReference>